<organism evidence="9 10">
    <name type="scientific">Aspergillus pseudoustus</name>
    <dbReference type="NCBI Taxonomy" id="1810923"/>
    <lineage>
        <taxon>Eukaryota</taxon>
        <taxon>Fungi</taxon>
        <taxon>Dikarya</taxon>
        <taxon>Ascomycota</taxon>
        <taxon>Pezizomycotina</taxon>
        <taxon>Eurotiomycetes</taxon>
        <taxon>Eurotiomycetidae</taxon>
        <taxon>Eurotiales</taxon>
        <taxon>Aspergillaceae</taxon>
        <taxon>Aspergillus</taxon>
        <taxon>Aspergillus subgen. Nidulantes</taxon>
    </lineage>
</organism>
<evidence type="ECO:0000313" key="9">
    <source>
        <dbReference type="EMBL" id="KAL2828546.1"/>
    </source>
</evidence>
<evidence type="ECO:0000256" key="5">
    <source>
        <dbReference type="ARBA" id="ARBA00022989"/>
    </source>
</evidence>
<accession>A0ABR4ILC1</accession>
<dbReference type="PROSITE" id="PS00217">
    <property type="entry name" value="SUGAR_TRANSPORT_2"/>
    <property type="match status" value="1"/>
</dbReference>
<feature type="transmembrane region" description="Helical" evidence="7">
    <location>
        <begin position="100"/>
        <end position="117"/>
    </location>
</feature>
<dbReference type="PROSITE" id="PS50850">
    <property type="entry name" value="MFS"/>
    <property type="match status" value="1"/>
</dbReference>
<feature type="transmembrane region" description="Helical" evidence="7">
    <location>
        <begin position="363"/>
        <end position="382"/>
    </location>
</feature>
<protein>
    <submittedName>
        <fullName evidence="9">General substrate transporter</fullName>
    </submittedName>
</protein>
<dbReference type="InterPro" id="IPR003663">
    <property type="entry name" value="Sugar/inositol_transpt"/>
</dbReference>
<keyword evidence="4 7" id="KW-0812">Transmembrane</keyword>
<dbReference type="EMBL" id="JBFXLU010000362">
    <property type="protein sequence ID" value="KAL2828546.1"/>
    <property type="molecule type" value="Genomic_DNA"/>
</dbReference>
<dbReference type="PANTHER" id="PTHR48022:SF2">
    <property type="entry name" value="PLASTIDIC GLUCOSE TRANSPORTER 4"/>
    <property type="match status" value="1"/>
</dbReference>
<dbReference type="Gene3D" id="1.20.1250.20">
    <property type="entry name" value="MFS general substrate transporter like domains"/>
    <property type="match status" value="1"/>
</dbReference>
<feature type="transmembrane region" description="Helical" evidence="7">
    <location>
        <begin position="330"/>
        <end position="351"/>
    </location>
</feature>
<evidence type="ECO:0000256" key="1">
    <source>
        <dbReference type="ARBA" id="ARBA00004141"/>
    </source>
</evidence>
<dbReference type="PROSITE" id="PS00216">
    <property type="entry name" value="SUGAR_TRANSPORT_1"/>
    <property type="match status" value="1"/>
</dbReference>
<feature type="transmembrane region" description="Helical" evidence="7">
    <location>
        <begin position="394"/>
        <end position="413"/>
    </location>
</feature>
<proteinExistence type="inferred from homology"/>
<feature type="transmembrane region" description="Helical" evidence="7">
    <location>
        <begin position="48"/>
        <end position="71"/>
    </location>
</feature>
<dbReference type="InterPro" id="IPR005829">
    <property type="entry name" value="Sugar_transporter_CS"/>
</dbReference>
<evidence type="ECO:0000256" key="3">
    <source>
        <dbReference type="ARBA" id="ARBA00022448"/>
    </source>
</evidence>
<dbReference type="SUPFAM" id="SSF103473">
    <property type="entry name" value="MFS general substrate transporter"/>
    <property type="match status" value="1"/>
</dbReference>
<keyword evidence="10" id="KW-1185">Reference proteome</keyword>
<keyword evidence="6 7" id="KW-0472">Membrane</keyword>
<feature type="transmembrane region" description="Helical" evidence="7">
    <location>
        <begin position="300"/>
        <end position="318"/>
    </location>
</feature>
<feature type="transmembrane region" description="Helical" evidence="7">
    <location>
        <begin position="428"/>
        <end position="447"/>
    </location>
</feature>
<dbReference type="Proteomes" id="UP001610446">
    <property type="component" value="Unassembled WGS sequence"/>
</dbReference>
<evidence type="ECO:0000259" key="8">
    <source>
        <dbReference type="PROSITE" id="PS50850"/>
    </source>
</evidence>
<feature type="transmembrane region" description="Helical" evidence="7">
    <location>
        <begin position="78"/>
        <end position="94"/>
    </location>
</feature>
<comment type="similarity">
    <text evidence="2">Belongs to the major facilitator superfamily. Sugar transporter (TC 2.A.1.1) family.</text>
</comment>
<dbReference type="PANTHER" id="PTHR48022">
    <property type="entry name" value="PLASTIDIC GLUCOSE TRANSPORTER 4"/>
    <property type="match status" value="1"/>
</dbReference>
<dbReference type="InterPro" id="IPR020846">
    <property type="entry name" value="MFS_dom"/>
</dbReference>
<keyword evidence="5 7" id="KW-1133">Transmembrane helix</keyword>
<keyword evidence="3" id="KW-0813">Transport</keyword>
<reference evidence="9 10" key="1">
    <citation type="submission" date="2024-07" db="EMBL/GenBank/DDBJ databases">
        <title>Section-level genome sequencing and comparative genomics of Aspergillus sections Usti and Cavernicolus.</title>
        <authorList>
            <consortium name="Lawrence Berkeley National Laboratory"/>
            <person name="Nybo J.L."/>
            <person name="Vesth T.C."/>
            <person name="Theobald S."/>
            <person name="Frisvad J.C."/>
            <person name="Larsen T.O."/>
            <person name="Kjaerboelling I."/>
            <person name="Rothschild-Mancinelli K."/>
            <person name="Lyhne E.K."/>
            <person name="Kogle M.E."/>
            <person name="Barry K."/>
            <person name="Clum A."/>
            <person name="Na H."/>
            <person name="Ledsgaard L."/>
            <person name="Lin J."/>
            <person name="Lipzen A."/>
            <person name="Kuo A."/>
            <person name="Riley R."/>
            <person name="Mondo S."/>
            <person name="Labutti K."/>
            <person name="Haridas S."/>
            <person name="Pangalinan J."/>
            <person name="Salamov A.A."/>
            <person name="Simmons B.A."/>
            <person name="Magnuson J.K."/>
            <person name="Chen J."/>
            <person name="Drula E."/>
            <person name="Henrissat B."/>
            <person name="Wiebenga A."/>
            <person name="Lubbers R.J."/>
            <person name="Gomes A.C."/>
            <person name="Makela M.R."/>
            <person name="Stajich J."/>
            <person name="Grigoriev I.V."/>
            <person name="Mortensen U.H."/>
            <person name="De Vries R.P."/>
            <person name="Baker S.E."/>
            <person name="Andersen M.R."/>
        </authorList>
    </citation>
    <scope>NUCLEOTIDE SEQUENCE [LARGE SCALE GENOMIC DNA]</scope>
    <source>
        <strain evidence="9 10">CBS 123904</strain>
    </source>
</reference>
<evidence type="ECO:0000256" key="7">
    <source>
        <dbReference type="SAM" id="Phobius"/>
    </source>
</evidence>
<dbReference type="PRINTS" id="PR00171">
    <property type="entry name" value="SUGRTRNSPORT"/>
</dbReference>
<dbReference type="InterPro" id="IPR036259">
    <property type="entry name" value="MFS_trans_sf"/>
</dbReference>
<feature type="transmembrane region" description="Helical" evidence="7">
    <location>
        <begin position="170"/>
        <end position="189"/>
    </location>
</feature>
<gene>
    <name evidence="9" type="ORF">BJY01DRAFT_261542</name>
</gene>
<feature type="transmembrane region" description="Helical" evidence="7">
    <location>
        <begin position="137"/>
        <end position="158"/>
    </location>
</feature>
<sequence>MKLLVYITTIALGGLIIGIDTGIVASVLSMPEFKAFMFPPGTANASSLVGAIVSLGAAGGAFGNLIAGFVLEKLGRRSSLVLSTIFTIVGAVLQTASTGVALMIAGRALGGIALGMLRPTVPTYITELAPAARRGRLVGVFGLLIALGYVIAGWVGYACSFASGNTGWRLALGMQVPCAAVLVLLAVFLPESPRWLAQKERYEDMKRSMQRIHGAGSDSDASIEESLAAIRTQIALEAATRTTHSWGYAMIELFNRRNIVRTAVAIIVLQVGSLSGTMVIQQYQSILYASLGYTGQKALLITGCYGFMGFAGQILNIIGIADRWPRVRTMWFGCIALAICLSILMALSRFYGDGTNETGARTGVAFVFIFSLVFALFFNSTLHTIPPEYFPVHLRGYGLAVADFAQGVTNIWLNQVTPSAFDAIHWKFYSVFIACLLSLAVFYATCLKETNQVPLEEIAARFGDETVVNGDVERKVAAMGGVVAVHLENVPVHGQREQREDDILGPPAAAAARIQV</sequence>
<evidence type="ECO:0000256" key="2">
    <source>
        <dbReference type="ARBA" id="ARBA00010992"/>
    </source>
</evidence>
<evidence type="ECO:0000313" key="10">
    <source>
        <dbReference type="Proteomes" id="UP001610446"/>
    </source>
</evidence>
<evidence type="ECO:0000256" key="4">
    <source>
        <dbReference type="ARBA" id="ARBA00022692"/>
    </source>
</evidence>
<feature type="transmembrane region" description="Helical" evidence="7">
    <location>
        <begin position="7"/>
        <end position="28"/>
    </location>
</feature>
<feature type="transmembrane region" description="Helical" evidence="7">
    <location>
        <begin position="259"/>
        <end position="280"/>
    </location>
</feature>
<evidence type="ECO:0000256" key="6">
    <source>
        <dbReference type="ARBA" id="ARBA00023136"/>
    </source>
</evidence>
<comment type="subcellular location">
    <subcellularLocation>
        <location evidence="1">Membrane</location>
        <topology evidence="1">Multi-pass membrane protein</topology>
    </subcellularLocation>
</comment>
<dbReference type="InterPro" id="IPR050360">
    <property type="entry name" value="MFS_Sugar_Transporters"/>
</dbReference>
<feature type="domain" description="Major facilitator superfamily (MFS) profile" evidence="8">
    <location>
        <begin position="6"/>
        <end position="451"/>
    </location>
</feature>
<dbReference type="InterPro" id="IPR005828">
    <property type="entry name" value="MFS_sugar_transport-like"/>
</dbReference>
<name>A0ABR4ILC1_9EURO</name>
<dbReference type="Pfam" id="PF00083">
    <property type="entry name" value="Sugar_tr"/>
    <property type="match status" value="1"/>
</dbReference>
<comment type="caution">
    <text evidence="9">The sequence shown here is derived from an EMBL/GenBank/DDBJ whole genome shotgun (WGS) entry which is preliminary data.</text>
</comment>